<accession>A0A6L6PUX0</accession>
<feature type="chain" id="PRO_5026787697" description="DUF3757 domain-containing protein" evidence="1">
    <location>
        <begin position="22"/>
        <end position="143"/>
    </location>
</feature>
<dbReference type="EMBL" id="WNLA01000001">
    <property type="protein sequence ID" value="MTW01287.1"/>
    <property type="molecule type" value="Genomic_DNA"/>
</dbReference>
<keyword evidence="1" id="KW-0732">Signal</keyword>
<name>A0A6L6PUX0_9BURK</name>
<dbReference type="Proteomes" id="UP000484015">
    <property type="component" value="Unassembled WGS sequence"/>
</dbReference>
<comment type="caution">
    <text evidence="2">The sequence shown here is derived from an EMBL/GenBank/DDBJ whole genome shotgun (WGS) entry which is preliminary data.</text>
</comment>
<proteinExistence type="predicted"/>
<reference evidence="2 3" key="1">
    <citation type="submission" date="2019-11" db="EMBL/GenBank/DDBJ databases">
        <title>Type strains purchased from KCTC, JCM and DSMZ.</title>
        <authorList>
            <person name="Lu H."/>
        </authorList>
    </citation>
    <scope>NUCLEOTIDE SEQUENCE [LARGE SCALE GENOMIC DNA]</scope>
    <source>
        <strain evidence="2 3">KCTC 42409</strain>
    </source>
</reference>
<dbReference type="AlphaFoldDB" id="A0A6L6PUX0"/>
<dbReference type="InterPro" id="IPR049973">
    <property type="entry name" value="STY0301-like"/>
</dbReference>
<dbReference type="OrthoDB" id="8812558at2"/>
<evidence type="ECO:0000256" key="1">
    <source>
        <dbReference type="SAM" id="SignalP"/>
    </source>
</evidence>
<evidence type="ECO:0008006" key="4">
    <source>
        <dbReference type="Google" id="ProtNLM"/>
    </source>
</evidence>
<dbReference type="NCBIfam" id="NF042415">
    <property type="entry name" value="STY0301_fam"/>
    <property type="match status" value="1"/>
</dbReference>
<protein>
    <recommendedName>
        <fullName evidence="4">DUF3757 domain-containing protein</fullName>
    </recommendedName>
</protein>
<evidence type="ECO:0000313" key="3">
    <source>
        <dbReference type="Proteomes" id="UP000484015"/>
    </source>
</evidence>
<sequence>MKKCRILPALFCLVMIAPLKAAPSRFECPAALPANAIKVDNPFPGWTPYVASPLYLSNAAPADGPPERLGILRGEDVKRTKSSWTHQYSLEGAYPEGKWLRCDYGMLGEVAMAVRLPDDIKACTVKGRKGPHAGENAFEITCQ</sequence>
<evidence type="ECO:0000313" key="2">
    <source>
        <dbReference type="EMBL" id="MTW01287.1"/>
    </source>
</evidence>
<organism evidence="2 3">
    <name type="scientific">Pseudoduganella ginsengisoli</name>
    <dbReference type="NCBI Taxonomy" id="1462440"/>
    <lineage>
        <taxon>Bacteria</taxon>
        <taxon>Pseudomonadati</taxon>
        <taxon>Pseudomonadota</taxon>
        <taxon>Betaproteobacteria</taxon>
        <taxon>Burkholderiales</taxon>
        <taxon>Oxalobacteraceae</taxon>
        <taxon>Telluria group</taxon>
        <taxon>Pseudoduganella</taxon>
    </lineage>
</organism>
<dbReference type="RefSeq" id="WP_155437621.1">
    <property type="nucleotide sequence ID" value="NZ_WNLA01000001.1"/>
</dbReference>
<keyword evidence="3" id="KW-1185">Reference proteome</keyword>
<gene>
    <name evidence="2" type="ORF">GM668_04200</name>
</gene>
<feature type="signal peptide" evidence="1">
    <location>
        <begin position="1"/>
        <end position="21"/>
    </location>
</feature>